<reference evidence="3 4" key="1">
    <citation type="submission" date="2018-02" db="EMBL/GenBank/DDBJ databases">
        <title>Genome sequencing of Solimonas sp. HR-BB.</title>
        <authorList>
            <person name="Lee Y."/>
            <person name="Jeon C.O."/>
        </authorList>
    </citation>
    <scope>NUCLEOTIDE SEQUENCE [LARGE SCALE GENOMIC DNA]</scope>
    <source>
        <strain evidence="3 4">HR-BB</strain>
    </source>
</reference>
<feature type="domain" description="HTH cro/C1-type" evidence="2">
    <location>
        <begin position="12"/>
        <end position="66"/>
    </location>
</feature>
<dbReference type="AlphaFoldDB" id="A0A2S5TEG7"/>
<dbReference type="Gene3D" id="1.10.260.40">
    <property type="entry name" value="lambda repressor-like DNA-binding domains"/>
    <property type="match status" value="1"/>
</dbReference>
<name>A0A2S5TEG7_9GAMM</name>
<dbReference type="GO" id="GO:0003700">
    <property type="term" value="F:DNA-binding transcription factor activity"/>
    <property type="evidence" value="ECO:0007669"/>
    <property type="project" value="TreeGrafter"/>
</dbReference>
<dbReference type="OrthoDB" id="9800901at2"/>
<dbReference type="RefSeq" id="WP_104230987.1">
    <property type="nucleotide sequence ID" value="NZ_PSNW01000007.1"/>
</dbReference>
<proteinExistence type="predicted"/>
<dbReference type="PROSITE" id="PS50943">
    <property type="entry name" value="HTH_CROC1"/>
    <property type="match status" value="1"/>
</dbReference>
<dbReference type="Proteomes" id="UP000238220">
    <property type="component" value="Unassembled WGS sequence"/>
</dbReference>
<evidence type="ECO:0000259" key="2">
    <source>
        <dbReference type="PROSITE" id="PS50943"/>
    </source>
</evidence>
<comment type="caution">
    <text evidence="3">The sequence shown here is derived from an EMBL/GenBank/DDBJ whole genome shotgun (WGS) entry which is preliminary data.</text>
</comment>
<dbReference type="InterPro" id="IPR050807">
    <property type="entry name" value="TransReg_Diox_bact_type"/>
</dbReference>
<protein>
    <submittedName>
        <fullName evidence="3">Transcriptional regulator</fullName>
    </submittedName>
</protein>
<sequence>MSSLETQFGQVIRAARKRNAWSQERLAEAADLNRSYLGEIERGVVSPSLATIHKLALALGSSISALIEPSEHAVLQPPRAYEAQLNGGDSL</sequence>
<evidence type="ECO:0000313" key="4">
    <source>
        <dbReference type="Proteomes" id="UP000238220"/>
    </source>
</evidence>
<evidence type="ECO:0000256" key="1">
    <source>
        <dbReference type="ARBA" id="ARBA00023125"/>
    </source>
</evidence>
<dbReference type="PANTHER" id="PTHR46797:SF1">
    <property type="entry name" value="METHYLPHOSPHONATE SYNTHASE"/>
    <property type="match status" value="1"/>
</dbReference>
<dbReference type="EMBL" id="PSNW01000007">
    <property type="protein sequence ID" value="PPE73391.1"/>
    <property type="molecule type" value="Genomic_DNA"/>
</dbReference>
<dbReference type="SMART" id="SM00530">
    <property type="entry name" value="HTH_XRE"/>
    <property type="match status" value="1"/>
</dbReference>
<keyword evidence="1" id="KW-0238">DNA-binding</keyword>
<dbReference type="Pfam" id="PF01381">
    <property type="entry name" value="HTH_3"/>
    <property type="match status" value="1"/>
</dbReference>
<evidence type="ECO:0000313" key="3">
    <source>
        <dbReference type="EMBL" id="PPE73391.1"/>
    </source>
</evidence>
<dbReference type="PANTHER" id="PTHR46797">
    <property type="entry name" value="HTH-TYPE TRANSCRIPTIONAL REGULATOR"/>
    <property type="match status" value="1"/>
</dbReference>
<dbReference type="InterPro" id="IPR010982">
    <property type="entry name" value="Lambda_DNA-bd_dom_sf"/>
</dbReference>
<dbReference type="GO" id="GO:0005829">
    <property type="term" value="C:cytosol"/>
    <property type="evidence" value="ECO:0007669"/>
    <property type="project" value="TreeGrafter"/>
</dbReference>
<dbReference type="CDD" id="cd00093">
    <property type="entry name" value="HTH_XRE"/>
    <property type="match status" value="1"/>
</dbReference>
<dbReference type="InterPro" id="IPR001387">
    <property type="entry name" value="Cro/C1-type_HTH"/>
</dbReference>
<accession>A0A2S5TEG7</accession>
<dbReference type="GO" id="GO:0003677">
    <property type="term" value="F:DNA binding"/>
    <property type="evidence" value="ECO:0007669"/>
    <property type="project" value="UniProtKB-KW"/>
</dbReference>
<organism evidence="3 4">
    <name type="scientific">Solimonas fluminis</name>
    <dbReference type="NCBI Taxonomy" id="2086571"/>
    <lineage>
        <taxon>Bacteria</taxon>
        <taxon>Pseudomonadati</taxon>
        <taxon>Pseudomonadota</taxon>
        <taxon>Gammaproteobacteria</taxon>
        <taxon>Nevskiales</taxon>
        <taxon>Nevskiaceae</taxon>
        <taxon>Solimonas</taxon>
    </lineage>
</organism>
<keyword evidence="4" id="KW-1185">Reference proteome</keyword>
<gene>
    <name evidence="3" type="ORF">C3942_14080</name>
</gene>
<dbReference type="SUPFAM" id="SSF47413">
    <property type="entry name" value="lambda repressor-like DNA-binding domains"/>
    <property type="match status" value="1"/>
</dbReference>